<sequence length="193" mass="21054">MPSIGYDAPRMSTTLLALNCRHVMDWCHCLAINRIPGQRLDVPSPDSAQQRRFPIVRPAAGISEFWRSSLMRDSAGSPLSAETQPSECRALACEALLGLCAQKRTGMSSVAAAFRGSAWKTEALPSPILPRVGKDGDNAAGPFSAASNCAYLYGLTQAMRRRKMDHELQGNKRSAQRWSSRTDARPCSVTTRS</sequence>
<evidence type="ECO:0000313" key="2">
    <source>
        <dbReference type="EMBL" id="CAK10696.1"/>
    </source>
</evidence>
<evidence type="ECO:0000313" key="3">
    <source>
        <dbReference type="Proteomes" id="UP000006575"/>
    </source>
</evidence>
<dbReference type="EMBL" id="AM236084">
    <property type="protein sequence ID" value="CAK10696.1"/>
    <property type="molecule type" value="Genomic_DNA"/>
</dbReference>
<protein>
    <submittedName>
        <fullName evidence="2">Uncharacterized protein</fullName>
    </submittedName>
</protein>
<keyword evidence="3" id="KW-1185">Reference proteome</keyword>
<dbReference type="AlphaFoldDB" id="Q1M737"/>
<accession>Q1M737</accession>
<dbReference type="KEGG" id="rle:pRL100470"/>
<feature type="compositionally biased region" description="Polar residues" evidence="1">
    <location>
        <begin position="171"/>
        <end position="181"/>
    </location>
</feature>
<dbReference type="Proteomes" id="UP000006575">
    <property type="component" value="Plasmid pRL10"/>
</dbReference>
<reference evidence="2 3" key="1">
    <citation type="journal article" date="2006" name="Genome Biol.">
        <title>The genome of Rhizobium leguminosarum has recognizable core and accessory components.</title>
        <authorList>
            <person name="Young J.W."/>
            <person name="Crossman L.C."/>
            <person name="Johnston A.W.B."/>
            <person name="Thomson N.R."/>
            <person name="Ghazoui Z.F."/>
            <person name="Hull K.H."/>
            <person name="Wexler M."/>
            <person name="Curson A.R.J."/>
            <person name="Todd J.D."/>
            <person name="Poole P.S."/>
            <person name="Mauchline T.H."/>
            <person name="East A.K."/>
            <person name="Quail M.A."/>
            <person name="Churcher C."/>
            <person name="Arrowsmith C."/>
            <person name="Cherevach A."/>
            <person name="Chillingworth T."/>
            <person name="Clarke K."/>
            <person name="Cronin A."/>
            <person name="Davis P."/>
            <person name="Fraser A."/>
            <person name="Hance Z."/>
            <person name="Hauser H."/>
            <person name="Jagels K."/>
            <person name="Moule S."/>
            <person name="Mungall K."/>
            <person name="Norbertczak H."/>
            <person name="Rabbinowitsch E."/>
            <person name="Sanders M."/>
            <person name="Simmonds M."/>
            <person name="Whitehead S."/>
            <person name="Parkhill J."/>
        </authorList>
    </citation>
    <scope>NUCLEOTIDE SEQUENCE [LARGE SCALE GENOMIC DNA]</scope>
    <source>
        <strain evidence="3">DSM 114642 / LMG 32736 / 3841</strain>
    </source>
</reference>
<dbReference type="EnsemblBacteria" id="CAK10696">
    <property type="protein sequence ID" value="CAK10696"/>
    <property type="gene ID" value="pRL100470"/>
</dbReference>
<dbReference type="HOGENOM" id="CLU_1407767_0_0_5"/>
<name>Q1M737_RHIJ3</name>
<feature type="region of interest" description="Disordered" evidence="1">
    <location>
        <begin position="164"/>
        <end position="193"/>
    </location>
</feature>
<geneLocation type="plasmid" evidence="2 3">
    <name>pRL10</name>
</geneLocation>
<organism evidence="2 3">
    <name type="scientific">Rhizobium johnstonii (strain DSM 114642 / LMG 32736 / 3841)</name>
    <name type="common">Rhizobium leguminosarum bv. viciae</name>
    <dbReference type="NCBI Taxonomy" id="216596"/>
    <lineage>
        <taxon>Bacteria</taxon>
        <taxon>Pseudomonadati</taxon>
        <taxon>Pseudomonadota</taxon>
        <taxon>Alphaproteobacteria</taxon>
        <taxon>Hyphomicrobiales</taxon>
        <taxon>Rhizobiaceae</taxon>
        <taxon>Rhizobium/Agrobacterium group</taxon>
        <taxon>Rhizobium</taxon>
        <taxon>Rhizobium johnstonii</taxon>
    </lineage>
</organism>
<proteinExistence type="predicted"/>
<gene>
    <name evidence="2" type="ordered locus">pRL100470</name>
</gene>
<evidence type="ECO:0000256" key="1">
    <source>
        <dbReference type="SAM" id="MobiDB-lite"/>
    </source>
</evidence>
<keyword evidence="2" id="KW-0614">Plasmid</keyword>